<dbReference type="Gene3D" id="3.10.580.10">
    <property type="entry name" value="CBS-domain"/>
    <property type="match status" value="1"/>
</dbReference>
<dbReference type="Pfam" id="PF00291">
    <property type="entry name" value="PALP"/>
    <property type="match status" value="1"/>
</dbReference>
<dbReference type="InterPro" id="IPR046342">
    <property type="entry name" value="CBS_dom_sf"/>
</dbReference>
<proteinExistence type="inferred from homology"/>
<comment type="cofactor">
    <cofactor evidence="1">
        <name>pyridoxal 5'-phosphate</name>
        <dbReference type="ChEBI" id="CHEBI:597326"/>
    </cofactor>
</comment>
<name>A0A516V7D2_9GAMM</name>
<dbReference type="RefSeq" id="WP_143879920.1">
    <property type="nucleotide sequence ID" value="NZ_BAABLZ010000001.1"/>
</dbReference>
<dbReference type="PROSITE" id="PS00901">
    <property type="entry name" value="CYS_SYNTHASE"/>
    <property type="match status" value="1"/>
</dbReference>
<dbReference type="AlphaFoldDB" id="A0A516V7D2"/>
<dbReference type="EMBL" id="CP041742">
    <property type="protein sequence ID" value="QDQ74411.1"/>
    <property type="molecule type" value="Genomic_DNA"/>
</dbReference>
<dbReference type="InterPro" id="IPR050214">
    <property type="entry name" value="Cys_Synth/Cystath_Beta-Synth"/>
</dbReference>
<evidence type="ECO:0000313" key="13">
    <source>
        <dbReference type="Proteomes" id="UP000315891"/>
    </source>
</evidence>
<dbReference type="FunFam" id="3.40.50.1100:FF:000118">
    <property type="entry name" value="Related to CYS4-cystathionine beta-synthase"/>
    <property type="match status" value="1"/>
</dbReference>
<evidence type="ECO:0000256" key="1">
    <source>
        <dbReference type="ARBA" id="ARBA00001933"/>
    </source>
</evidence>
<dbReference type="InterPro" id="IPR036052">
    <property type="entry name" value="TrpB-like_PALP_sf"/>
</dbReference>
<gene>
    <name evidence="12" type="ORF">FNZ56_11240</name>
</gene>
<dbReference type="GO" id="GO:0004124">
    <property type="term" value="F:cysteine synthase activity"/>
    <property type="evidence" value="ECO:0007669"/>
    <property type="project" value="UniProtKB-EC"/>
</dbReference>
<keyword evidence="5" id="KW-0663">Pyridoxal phosphate</keyword>
<evidence type="ECO:0000256" key="10">
    <source>
        <dbReference type="PROSITE-ProRule" id="PRU00703"/>
    </source>
</evidence>
<evidence type="ECO:0000256" key="7">
    <source>
        <dbReference type="ARBA" id="ARBA00072081"/>
    </source>
</evidence>
<organism evidence="12 13">
    <name type="scientific">Pseudoluteimonas lycopersici</name>
    <dbReference type="NCBI Taxonomy" id="1324796"/>
    <lineage>
        <taxon>Bacteria</taxon>
        <taxon>Pseudomonadati</taxon>
        <taxon>Pseudomonadota</taxon>
        <taxon>Gammaproteobacteria</taxon>
        <taxon>Lysobacterales</taxon>
        <taxon>Lysobacteraceae</taxon>
        <taxon>Pseudoluteimonas</taxon>
    </lineage>
</organism>
<dbReference type="CDD" id="cd01561">
    <property type="entry name" value="CBS_like"/>
    <property type="match status" value="1"/>
</dbReference>
<dbReference type="EC" id="2.5.1.47" evidence="4"/>
<evidence type="ECO:0000256" key="6">
    <source>
        <dbReference type="ARBA" id="ARBA00047931"/>
    </source>
</evidence>
<comment type="pathway">
    <text evidence="2">Amino-acid biosynthesis; L-cysteine biosynthesis; L-cysteine from L-serine: step 2/2.</text>
</comment>
<dbReference type="InterPro" id="IPR001216">
    <property type="entry name" value="P-phosphate_BS"/>
</dbReference>
<dbReference type="SMART" id="SM00116">
    <property type="entry name" value="CBS"/>
    <property type="match status" value="1"/>
</dbReference>
<dbReference type="InterPro" id="IPR001926">
    <property type="entry name" value="TrpB-like_PALP"/>
</dbReference>
<dbReference type="SUPFAM" id="SSF53686">
    <property type="entry name" value="Tryptophan synthase beta subunit-like PLP-dependent enzymes"/>
    <property type="match status" value="1"/>
</dbReference>
<dbReference type="PROSITE" id="PS51371">
    <property type="entry name" value="CBS"/>
    <property type="match status" value="1"/>
</dbReference>
<keyword evidence="13" id="KW-1185">Reference proteome</keyword>
<reference evidence="12 13" key="1">
    <citation type="submission" date="2019-07" db="EMBL/GenBank/DDBJ databases">
        <title>Lysobacter weifangensis sp. nov., isolated from bensulfuron-methyl contaminated farmland soil.</title>
        <authorList>
            <person name="Zhao H."/>
        </authorList>
    </citation>
    <scope>NUCLEOTIDE SEQUENCE [LARGE SCALE GENOMIC DNA]</scope>
    <source>
        <strain evidence="12 13">CC-Bw-6</strain>
    </source>
</reference>
<evidence type="ECO:0000256" key="9">
    <source>
        <dbReference type="ARBA" id="ARBA00079153"/>
    </source>
</evidence>
<keyword evidence="10" id="KW-0129">CBS domain</keyword>
<dbReference type="OrthoDB" id="9805733at2"/>
<sequence>MAIHESVLELVGDTPIVRARRLDTGPCTLYLKLESQNPGGSIKDRIGMSMIEAAEKRSDIKPGDTLVEGTAGNTGIGLALVAQQKGYKLILVVPDKMSREKIFNLKAMGAQVVLTRSDVAKGHPDYYQDMAERIARETPGAYFINQFGNPDNPAAHEFGTGPEILSQLGGKLDAIVFGCGSSGTMTGLSRCFAKESPDTELILADPVGSILEDYINRGQVVEKSASWMVEGIGEDFLPPISDFTRVKKAYAITDKESFLTARELLEKEGILGGSSTGTLLAAALKYCREQTAPKNVLTFVCDTGNKYLSKMYNDYWMLDNGFIERQLHGDLRDLILRPYSQRDTVVVGPKDLLVTAYQRMKLYDVSQLPVMDGDALVGIVDESDVLLHVYGDEARFRDPVSTAMVSKLDRLEVKSPIEALLPVFDRGHVAIVMDGSRFLGLITRIDLLNYLRRRVQ</sequence>
<evidence type="ECO:0000313" key="12">
    <source>
        <dbReference type="EMBL" id="QDQ74411.1"/>
    </source>
</evidence>
<dbReference type="Gene3D" id="3.40.50.1100">
    <property type="match status" value="2"/>
</dbReference>
<evidence type="ECO:0000259" key="11">
    <source>
        <dbReference type="PROSITE" id="PS51371"/>
    </source>
</evidence>
<dbReference type="SUPFAM" id="SSF54631">
    <property type="entry name" value="CBS-domain pair"/>
    <property type="match status" value="1"/>
</dbReference>
<evidence type="ECO:0000256" key="5">
    <source>
        <dbReference type="ARBA" id="ARBA00022898"/>
    </source>
</evidence>
<dbReference type="InterPro" id="IPR046353">
    <property type="entry name" value="CBS_C"/>
</dbReference>
<comment type="similarity">
    <text evidence="3">Belongs to the cysteine synthase/cystathionine beta-synthase family.</text>
</comment>
<comment type="catalytic activity">
    <reaction evidence="6">
        <text>O-acetyl-L-serine + hydrogen sulfide = L-cysteine + acetate</text>
        <dbReference type="Rhea" id="RHEA:14829"/>
        <dbReference type="ChEBI" id="CHEBI:29919"/>
        <dbReference type="ChEBI" id="CHEBI:30089"/>
        <dbReference type="ChEBI" id="CHEBI:35235"/>
        <dbReference type="ChEBI" id="CHEBI:58340"/>
        <dbReference type="EC" id="2.5.1.47"/>
    </reaction>
</comment>
<accession>A0A516V7D2</accession>
<dbReference type="GO" id="GO:0006535">
    <property type="term" value="P:cysteine biosynthetic process from serine"/>
    <property type="evidence" value="ECO:0007669"/>
    <property type="project" value="InterPro"/>
</dbReference>
<dbReference type="InterPro" id="IPR000644">
    <property type="entry name" value="CBS_dom"/>
</dbReference>
<protein>
    <recommendedName>
        <fullName evidence="7">Cysteine synthase B</fullName>
        <ecNumber evidence="4">2.5.1.47</ecNumber>
    </recommendedName>
    <alternativeName>
        <fullName evidence="8">O-acetylserine (thiol)-lyase B</fullName>
    </alternativeName>
    <alternativeName>
        <fullName evidence="9">O-acetylserine sulfhydrylase B</fullName>
    </alternativeName>
</protein>
<dbReference type="Proteomes" id="UP000315891">
    <property type="component" value="Chromosome"/>
</dbReference>
<evidence type="ECO:0000256" key="3">
    <source>
        <dbReference type="ARBA" id="ARBA00007103"/>
    </source>
</evidence>
<evidence type="ECO:0000256" key="4">
    <source>
        <dbReference type="ARBA" id="ARBA00012681"/>
    </source>
</evidence>
<feature type="domain" description="CBS" evidence="11">
    <location>
        <begin position="339"/>
        <end position="396"/>
    </location>
</feature>
<dbReference type="CDD" id="cd04608">
    <property type="entry name" value="CBS_pair_CBS"/>
    <property type="match status" value="1"/>
</dbReference>
<evidence type="ECO:0000256" key="2">
    <source>
        <dbReference type="ARBA" id="ARBA00004962"/>
    </source>
</evidence>
<dbReference type="FunFam" id="3.40.50.1100:FF:000003">
    <property type="entry name" value="Cystathionine beta-synthase"/>
    <property type="match status" value="1"/>
</dbReference>
<dbReference type="PANTHER" id="PTHR10314">
    <property type="entry name" value="CYSTATHIONINE BETA-SYNTHASE"/>
    <property type="match status" value="1"/>
</dbReference>
<dbReference type="Pfam" id="PF00571">
    <property type="entry name" value="CBS"/>
    <property type="match status" value="1"/>
</dbReference>
<evidence type="ECO:0000256" key="8">
    <source>
        <dbReference type="ARBA" id="ARBA00078257"/>
    </source>
</evidence>